<dbReference type="InterPro" id="IPR012675">
    <property type="entry name" value="Beta-grasp_dom_sf"/>
</dbReference>
<dbReference type="SUPFAM" id="SSF54292">
    <property type="entry name" value="2Fe-2S ferredoxin-like"/>
    <property type="match status" value="1"/>
</dbReference>
<dbReference type="PROSITE" id="PS00197">
    <property type="entry name" value="2FE2S_FER_1"/>
    <property type="match status" value="1"/>
</dbReference>
<evidence type="ECO:0000256" key="7">
    <source>
        <dbReference type="ARBA" id="ARBA00023004"/>
    </source>
</evidence>
<keyword evidence="5" id="KW-0479">Metal-binding</keyword>
<keyword evidence="11" id="KW-0489">Methyltransferase</keyword>
<evidence type="ECO:0000256" key="2">
    <source>
        <dbReference type="ARBA" id="ARBA00022630"/>
    </source>
</evidence>
<evidence type="ECO:0000313" key="11">
    <source>
        <dbReference type="EMBL" id="SHF27423.1"/>
    </source>
</evidence>
<keyword evidence="6" id="KW-0560">Oxidoreductase</keyword>
<dbReference type="PANTHER" id="PTHR30212">
    <property type="entry name" value="PROTEIN YIIM"/>
    <property type="match status" value="1"/>
</dbReference>
<dbReference type="GO" id="GO:0008168">
    <property type="term" value="F:methyltransferase activity"/>
    <property type="evidence" value="ECO:0007669"/>
    <property type="project" value="UniProtKB-KW"/>
</dbReference>
<dbReference type="InterPro" id="IPR017938">
    <property type="entry name" value="Riboflavin_synthase-like_b-brl"/>
</dbReference>
<evidence type="ECO:0000256" key="1">
    <source>
        <dbReference type="ARBA" id="ARBA00001917"/>
    </source>
</evidence>
<feature type="domain" description="2Fe-2S ferredoxin-type" evidence="9">
    <location>
        <begin position="229"/>
        <end position="314"/>
    </location>
</feature>
<dbReference type="SUPFAM" id="SSF52343">
    <property type="entry name" value="Ferredoxin reductase-like, C-terminal NADP-linked domain"/>
    <property type="match status" value="1"/>
</dbReference>
<dbReference type="PROSITE" id="PS51384">
    <property type="entry name" value="FAD_FR"/>
    <property type="match status" value="1"/>
</dbReference>
<keyword evidence="3" id="KW-0288">FMN</keyword>
<keyword evidence="4" id="KW-0001">2Fe-2S</keyword>
<dbReference type="CDD" id="cd06185">
    <property type="entry name" value="PDR_like"/>
    <property type="match status" value="1"/>
</dbReference>
<dbReference type="PROSITE" id="PS51085">
    <property type="entry name" value="2FE2S_FER_2"/>
    <property type="match status" value="1"/>
</dbReference>
<dbReference type="GO" id="GO:0016491">
    <property type="term" value="F:oxidoreductase activity"/>
    <property type="evidence" value="ECO:0007669"/>
    <property type="project" value="UniProtKB-KW"/>
</dbReference>
<dbReference type="Pfam" id="PF00111">
    <property type="entry name" value="Fer2"/>
    <property type="match status" value="1"/>
</dbReference>
<reference evidence="12" key="1">
    <citation type="submission" date="2016-11" db="EMBL/GenBank/DDBJ databases">
        <authorList>
            <person name="Varghese N."/>
            <person name="Submissions S."/>
        </authorList>
    </citation>
    <scope>NUCLEOTIDE SEQUENCE [LARGE SCALE GENOMIC DNA]</scope>
    <source>
        <strain evidence="12">DSM 16579</strain>
    </source>
</reference>
<protein>
    <submittedName>
        <fullName evidence="11">Vanillate O-demethylase ferredoxin subunit</fullName>
    </submittedName>
</protein>
<dbReference type="InterPro" id="IPR017927">
    <property type="entry name" value="FAD-bd_FR_type"/>
</dbReference>
<dbReference type="InterPro" id="IPR001041">
    <property type="entry name" value="2Fe-2S_ferredoxin-type"/>
</dbReference>
<evidence type="ECO:0000256" key="8">
    <source>
        <dbReference type="ARBA" id="ARBA00023014"/>
    </source>
</evidence>
<dbReference type="RefSeq" id="WP_072839242.1">
    <property type="nucleotide sequence ID" value="NZ_FQVF01000006.1"/>
</dbReference>
<dbReference type="InterPro" id="IPR052353">
    <property type="entry name" value="Benzoxazolinone_Detox_Enz"/>
</dbReference>
<dbReference type="GO" id="GO:0032259">
    <property type="term" value="P:methylation"/>
    <property type="evidence" value="ECO:0007669"/>
    <property type="project" value="UniProtKB-KW"/>
</dbReference>
<dbReference type="AlphaFoldDB" id="A0A1M5AAX6"/>
<comment type="cofactor">
    <cofactor evidence="1">
        <name>FMN</name>
        <dbReference type="ChEBI" id="CHEBI:58210"/>
    </cofactor>
</comment>
<dbReference type="EMBL" id="FQVF01000006">
    <property type="protein sequence ID" value="SHF27423.1"/>
    <property type="molecule type" value="Genomic_DNA"/>
</dbReference>
<dbReference type="Gene3D" id="3.10.20.30">
    <property type="match status" value="1"/>
</dbReference>
<evidence type="ECO:0000259" key="10">
    <source>
        <dbReference type="PROSITE" id="PS51384"/>
    </source>
</evidence>
<dbReference type="Pfam" id="PF22290">
    <property type="entry name" value="DmmA-like_N"/>
    <property type="match status" value="1"/>
</dbReference>
<dbReference type="GO" id="GO:0051537">
    <property type="term" value="F:2 iron, 2 sulfur cluster binding"/>
    <property type="evidence" value="ECO:0007669"/>
    <property type="project" value="UniProtKB-KW"/>
</dbReference>
<dbReference type="Proteomes" id="UP000184517">
    <property type="component" value="Unassembled WGS sequence"/>
</dbReference>
<dbReference type="Gene3D" id="2.40.30.10">
    <property type="entry name" value="Translation factors"/>
    <property type="match status" value="1"/>
</dbReference>
<accession>A0A1M5AAX6</accession>
<dbReference type="InterPro" id="IPR054582">
    <property type="entry name" value="DmmA-like_N"/>
</dbReference>
<evidence type="ECO:0000256" key="3">
    <source>
        <dbReference type="ARBA" id="ARBA00022643"/>
    </source>
</evidence>
<keyword evidence="11" id="KW-0808">Transferase</keyword>
<dbReference type="GO" id="GO:0046872">
    <property type="term" value="F:metal ion binding"/>
    <property type="evidence" value="ECO:0007669"/>
    <property type="project" value="UniProtKB-KW"/>
</dbReference>
<sequence>MIDVLIKKKNIEANGIVSFELTNVDDKKLPEAAPGAHIDVLVSRDITRQYSIYNDSKKTNSYKIAVLKDPNSRGGSKALHENIKEGDVISISEPRNLFELNYDAPSYILVAGGIGITPILSMAEDLQFQNRSFSLHYFTRSRDRTAFYQQIISGDFADKSTFYFDGDETKSFRQALLDANNQTHLYVCGPNGFMDFVFSAAKETGWLEARLHKEHFTAVPTENAANQAFEVEIASSGARFHIPENSSVFEVLDDAGIEINVSCEQGICGSCLTRVISGTPDHRDQFLSSEEHAKNDKFTPCCSRSLTKTLVLDL</sequence>
<dbReference type="PANTHER" id="PTHR30212:SF2">
    <property type="entry name" value="PROTEIN YIIM"/>
    <property type="match status" value="1"/>
</dbReference>
<dbReference type="InterPro" id="IPR036010">
    <property type="entry name" value="2Fe-2S_ferredoxin-like_sf"/>
</dbReference>
<evidence type="ECO:0000259" key="9">
    <source>
        <dbReference type="PROSITE" id="PS51085"/>
    </source>
</evidence>
<dbReference type="CDD" id="cd00207">
    <property type="entry name" value="fer2"/>
    <property type="match status" value="1"/>
</dbReference>
<evidence type="ECO:0000313" key="12">
    <source>
        <dbReference type="Proteomes" id="UP000184517"/>
    </source>
</evidence>
<dbReference type="InterPro" id="IPR039261">
    <property type="entry name" value="FNR_nucleotide-bd"/>
</dbReference>
<feature type="domain" description="FAD-binding FR-type" evidence="10">
    <location>
        <begin position="1"/>
        <end position="101"/>
    </location>
</feature>
<evidence type="ECO:0000256" key="6">
    <source>
        <dbReference type="ARBA" id="ARBA00023002"/>
    </source>
</evidence>
<organism evidence="11 12">
    <name type="scientific">Marinomonas polaris DSM 16579</name>
    <dbReference type="NCBI Taxonomy" id="1122206"/>
    <lineage>
        <taxon>Bacteria</taxon>
        <taxon>Pseudomonadati</taxon>
        <taxon>Pseudomonadota</taxon>
        <taxon>Gammaproteobacteria</taxon>
        <taxon>Oceanospirillales</taxon>
        <taxon>Oceanospirillaceae</taxon>
        <taxon>Marinomonas</taxon>
    </lineage>
</organism>
<dbReference type="PRINTS" id="PR00409">
    <property type="entry name" value="PHDIOXRDTASE"/>
</dbReference>
<gene>
    <name evidence="11" type="ORF">SAMN02745753_01660</name>
</gene>
<evidence type="ECO:0000256" key="5">
    <source>
        <dbReference type="ARBA" id="ARBA00022723"/>
    </source>
</evidence>
<dbReference type="InterPro" id="IPR006058">
    <property type="entry name" value="2Fe2S_fd_BS"/>
</dbReference>
<keyword evidence="7" id="KW-0408">Iron</keyword>
<dbReference type="STRING" id="1122206.SAMN02745753_01660"/>
<proteinExistence type="predicted"/>
<keyword evidence="2" id="KW-0285">Flavoprotein</keyword>
<dbReference type="Gene3D" id="3.40.50.80">
    <property type="entry name" value="Nucleotide-binding domain of ferredoxin-NADP reductase (FNR) module"/>
    <property type="match status" value="1"/>
</dbReference>
<keyword evidence="12" id="KW-1185">Reference proteome</keyword>
<evidence type="ECO:0000256" key="4">
    <source>
        <dbReference type="ARBA" id="ARBA00022714"/>
    </source>
</evidence>
<keyword evidence="8" id="KW-0411">Iron-sulfur</keyword>
<dbReference type="SUPFAM" id="SSF63380">
    <property type="entry name" value="Riboflavin synthase domain-like"/>
    <property type="match status" value="1"/>
</dbReference>
<name>A0A1M5AAX6_9GAMM</name>
<dbReference type="OrthoDB" id="4258484at2"/>